<dbReference type="EMBL" id="PDKJ01000016">
    <property type="protein sequence ID" value="RXJ66320.1"/>
    <property type="molecule type" value="Genomic_DNA"/>
</dbReference>
<reference evidence="4 5" key="1">
    <citation type="submission" date="2017-10" db="EMBL/GenBank/DDBJ databases">
        <title>Genomics of the genus Arcobacter.</title>
        <authorList>
            <person name="Perez-Cataluna A."/>
            <person name="Figueras M.J."/>
        </authorList>
    </citation>
    <scope>NUCLEOTIDE SEQUENCE [LARGE SCALE GENOMIC DNA]</scope>
    <source>
        <strain evidence="4 5">CECT 8993</strain>
    </source>
</reference>
<comment type="similarity">
    <text evidence="1">Belongs to the leucine-binding protein family.</text>
</comment>
<keyword evidence="2" id="KW-0732">Signal</keyword>
<protein>
    <submittedName>
        <fullName evidence="4">Amino acid-binding protein</fullName>
    </submittedName>
</protein>
<dbReference type="RefSeq" id="WP_128982973.1">
    <property type="nucleotide sequence ID" value="NZ_PDKJ01000016.1"/>
</dbReference>
<dbReference type="AlphaFoldDB" id="A0A4Q0Y7Y5"/>
<dbReference type="InterPro" id="IPR028082">
    <property type="entry name" value="Peripla_BP_I"/>
</dbReference>
<dbReference type="CDD" id="cd19978">
    <property type="entry name" value="PBP1_ABC_ligand_binding-like"/>
    <property type="match status" value="1"/>
</dbReference>
<evidence type="ECO:0000259" key="3">
    <source>
        <dbReference type="Pfam" id="PF13458"/>
    </source>
</evidence>
<proteinExistence type="inferred from homology"/>
<feature type="domain" description="Leucine-binding protein" evidence="3">
    <location>
        <begin position="29"/>
        <end position="369"/>
    </location>
</feature>
<dbReference type="InterPro" id="IPR028081">
    <property type="entry name" value="Leu-bd"/>
</dbReference>
<evidence type="ECO:0000256" key="1">
    <source>
        <dbReference type="ARBA" id="ARBA00010062"/>
    </source>
</evidence>
<name>A0A4Q0Y7Y5_9BACT</name>
<dbReference type="PANTHER" id="PTHR47235">
    <property type="entry name" value="BLR6548 PROTEIN"/>
    <property type="match status" value="1"/>
</dbReference>
<accession>A0A4Q0Y7Y5</accession>
<dbReference type="Gene3D" id="3.40.50.2300">
    <property type="match status" value="2"/>
</dbReference>
<dbReference type="PANTHER" id="PTHR47235:SF1">
    <property type="entry name" value="BLR6548 PROTEIN"/>
    <property type="match status" value="1"/>
</dbReference>
<evidence type="ECO:0000313" key="5">
    <source>
        <dbReference type="Proteomes" id="UP000290172"/>
    </source>
</evidence>
<sequence>MLYRFIIFIFLCIFALSFFRSNVYTSKEIVLGTSLPKDGIMKAWGEGVLLGANSYFKYANDSNLINDKKFVLKSYDDKYEPNLTFKNSNNLIYKDKVFSLFGFVGTPTVKNILPILADTRIPFFAPFTGASFLRDSNISNIINLRSSYTKEIEKIISYLNKVRNIKKFAVFYQNDDYGEEAYTALVQTLKKNKLTLVSEGSYKRNTLSITHAIHEMKDKEIGAIIMIGAYKASALFIEKAREIPNLKETLFATLSFGDANAMLKELDHKAERIIFSQVVPDYNSDIEIAKEYRKLLKTYYPDSCYSFISFESFLAAKAVVEATKKTQNRITNETFIKALKSLTPNEMDGLNINFKNNQLLNDTYLFEYKNSNFKEIKYEIN</sequence>
<evidence type="ECO:0000256" key="2">
    <source>
        <dbReference type="ARBA" id="ARBA00022729"/>
    </source>
</evidence>
<dbReference type="Pfam" id="PF13458">
    <property type="entry name" value="Peripla_BP_6"/>
    <property type="match status" value="1"/>
</dbReference>
<gene>
    <name evidence="4" type="ORF">CRV08_13400</name>
</gene>
<evidence type="ECO:0000313" key="4">
    <source>
        <dbReference type="EMBL" id="RXJ66320.1"/>
    </source>
</evidence>
<organism evidence="4 5">
    <name type="scientific">Halarcobacter ebronensis</name>
    <dbReference type="NCBI Taxonomy" id="1462615"/>
    <lineage>
        <taxon>Bacteria</taxon>
        <taxon>Pseudomonadati</taxon>
        <taxon>Campylobacterota</taxon>
        <taxon>Epsilonproteobacteria</taxon>
        <taxon>Campylobacterales</taxon>
        <taxon>Arcobacteraceae</taxon>
        <taxon>Halarcobacter</taxon>
    </lineage>
</organism>
<dbReference type="Proteomes" id="UP000290172">
    <property type="component" value="Unassembled WGS sequence"/>
</dbReference>
<comment type="caution">
    <text evidence="4">The sequence shown here is derived from an EMBL/GenBank/DDBJ whole genome shotgun (WGS) entry which is preliminary data.</text>
</comment>
<dbReference type="SUPFAM" id="SSF53822">
    <property type="entry name" value="Periplasmic binding protein-like I"/>
    <property type="match status" value="1"/>
</dbReference>